<feature type="transmembrane region" description="Helical" evidence="9">
    <location>
        <begin position="480"/>
        <end position="500"/>
    </location>
</feature>
<evidence type="ECO:0000313" key="12">
    <source>
        <dbReference type="Proteomes" id="UP000094389"/>
    </source>
</evidence>
<dbReference type="PANTHER" id="PTHR48020:SF12">
    <property type="entry name" value="PROTON MYO-INOSITOL COTRANSPORTER"/>
    <property type="match status" value="1"/>
</dbReference>
<dbReference type="GO" id="GO:0022857">
    <property type="term" value="F:transmembrane transporter activity"/>
    <property type="evidence" value="ECO:0007669"/>
    <property type="project" value="InterPro"/>
</dbReference>
<keyword evidence="3 7" id="KW-0813">Transport</keyword>
<evidence type="ECO:0000256" key="2">
    <source>
        <dbReference type="ARBA" id="ARBA00010992"/>
    </source>
</evidence>
<keyword evidence="5 9" id="KW-1133">Transmembrane helix</keyword>
<feature type="transmembrane region" description="Helical" evidence="9">
    <location>
        <begin position="415"/>
        <end position="436"/>
    </location>
</feature>
<keyword evidence="6 9" id="KW-0472">Membrane</keyword>
<dbReference type="PANTHER" id="PTHR48020">
    <property type="entry name" value="PROTON MYO-INOSITOL COTRANSPORTER"/>
    <property type="match status" value="1"/>
</dbReference>
<evidence type="ECO:0000256" key="3">
    <source>
        <dbReference type="ARBA" id="ARBA00022448"/>
    </source>
</evidence>
<accession>A0A1E4RW49</accession>
<evidence type="ECO:0000313" key="11">
    <source>
        <dbReference type="EMBL" id="ODV71460.1"/>
    </source>
</evidence>
<dbReference type="PRINTS" id="PR00171">
    <property type="entry name" value="SUGRTRNSPORT"/>
</dbReference>
<dbReference type="PROSITE" id="PS00217">
    <property type="entry name" value="SUGAR_TRANSPORT_2"/>
    <property type="match status" value="1"/>
</dbReference>
<dbReference type="RefSeq" id="XP_020068499.1">
    <property type="nucleotide sequence ID" value="XM_020212997.1"/>
</dbReference>
<dbReference type="Proteomes" id="UP000094389">
    <property type="component" value="Unassembled WGS sequence"/>
</dbReference>
<feature type="transmembrane region" description="Helical" evidence="9">
    <location>
        <begin position="448"/>
        <end position="468"/>
    </location>
</feature>
<dbReference type="InterPro" id="IPR005828">
    <property type="entry name" value="MFS_sugar_transport-like"/>
</dbReference>
<evidence type="ECO:0000256" key="9">
    <source>
        <dbReference type="SAM" id="Phobius"/>
    </source>
</evidence>
<evidence type="ECO:0000256" key="4">
    <source>
        <dbReference type="ARBA" id="ARBA00022692"/>
    </source>
</evidence>
<comment type="similarity">
    <text evidence="2 7">Belongs to the major facilitator superfamily. Sugar transporter (TC 2.A.1.1) family.</text>
</comment>
<feature type="transmembrane region" description="Helical" evidence="9">
    <location>
        <begin position="169"/>
        <end position="187"/>
    </location>
</feature>
<dbReference type="Gene3D" id="1.20.1250.20">
    <property type="entry name" value="MFS general substrate transporter like domains"/>
    <property type="match status" value="2"/>
</dbReference>
<feature type="region of interest" description="Disordered" evidence="8">
    <location>
        <begin position="1"/>
        <end position="21"/>
    </location>
</feature>
<evidence type="ECO:0000256" key="8">
    <source>
        <dbReference type="SAM" id="MobiDB-lite"/>
    </source>
</evidence>
<feature type="transmembrane region" description="Helical" evidence="9">
    <location>
        <begin position="512"/>
        <end position="531"/>
    </location>
</feature>
<feature type="transmembrane region" description="Helical" evidence="9">
    <location>
        <begin position="199"/>
        <end position="216"/>
    </location>
</feature>
<feature type="transmembrane region" description="Helical" evidence="9">
    <location>
        <begin position="347"/>
        <end position="370"/>
    </location>
</feature>
<keyword evidence="4 9" id="KW-0812">Transmembrane</keyword>
<evidence type="ECO:0000259" key="10">
    <source>
        <dbReference type="PROSITE" id="PS50850"/>
    </source>
</evidence>
<dbReference type="GeneID" id="30987393"/>
<dbReference type="InterPro" id="IPR020846">
    <property type="entry name" value="MFS_dom"/>
</dbReference>
<dbReference type="InterPro" id="IPR050814">
    <property type="entry name" value="Myo-inositol_Transporter"/>
</dbReference>
<gene>
    <name evidence="11" type="ORF">CYBJADRAFT_131513</name>
</gene>
<feature type="transmembrane region" description="Helical" evidence="9">
    <location>
        <begin position="228"/>
        <end position="246"/>
    </location>
</feature>
<evidence type="ECO:0000256" key="6">
    <source>
        <dbReference type="ARBA" id="ARBA00023136"/>
    </source>
</evidence>
<dbReference type="OrthoDB" id="5290825at2759"/>
<dbReference type="PROSITE" id="PS50850">
    <property type="entry name" value="MFS"/>
    <property type="match status" value="1"/>
</dbReference>
<dbReference type="OMA" id="AILMLWQ"/>
<dbReference type="GO" id="GO:0016020">
    <property type="term" value="C:membrane"/>
    <property type="evidence" value="ECO:0007669"/>
    <property type="project" value="UniProtKB-SubCell"/>
</dbReference>
<dbReference type="NCBIfam" id="TIGR00879">
    <property type="entry name" value="SP"/>
    <property type="match status" value="1"/>
</dbReference>
<feature type="transmembrane region" description="Helical" evidence="9">
    <location>
        <begin position="382"/>
        <end position="403"/>
    </location>
</feature>
<dbReference type="InterPro" id="IPR005829">
    <property type="entry name" value="Sugar_transporter_CS"/>
</dbReference>
<sequence length="567" mass="62712">MPLEKESLHIDTLSDESPSSDIEVFTEGLSDEKVTANVDAIIEEHPELAPERDILLRGAFLANDGGEVLEERKNLYSEEEIQSLQFENTHSIRSQSWTMYLIALTASLAAVNFGHDESAVGGAQLSFFKLFGVTNSNIQGLLNASPYLSAGTIGAPSAVILDRWVGRKWIIFVSCAFGIGGSLWQAFAQSMGSMLAARLFLGIGMGLNSTAVPMLIAESSPARSRGVFLMLWQTFVAFGVMLGSIFNRAFVNIPGETSWRLMIGASFVSPVLVAILILFVPESPRYLVVTNREVQALTVLEKLRNGKLKGARDFYVLYLSLKQSGKIHKIPIFQQIKLFFTERRVRFAFLVSAFNMIMQQYCGVNVLVGYTTTILVNSGIDSVTAIAGSIGIGGGCFLATFFSSQCIDRFGRRRMLIITFPALAFCMFWLGLSLTITDKTKRLGSGLTSMYLFVIFFGLGIGPVSWTYNAEVYPLNVRAFGVALGMSINWILDFVLSMTWPTMTKTMTTSGALYFYGACNIFAFFFTYLFVPETKSLTLEELDTVFSQSPIHFAKQRKVFKLLGKNK</sequence>
<dbReference type="GO" id="GO:0015791">
    <property type="term" value="P:polyol transmembrane transport"/>
    <property type="evidence" value="ECO:0007669"/>
    <property type="project" value="UniProtKB-ARBA"/>
</dbReference>
<organism evidence="11 12">
    <name type="scientific">Cyberlindnera jadinii (strain ATCC 18201 / CBS 1600 / BCRC 20928 / JCM 3617 / NBRC 0987 / NRRL Y-1542)</name>
    <name type="common">Torula yeast</name>
    <name type="synonym">Candida utilis</name>
    <dbReference type="NCBI Taxonomy" id="983966"/>
    <lineage>
        <taxon>Eukaryota</taxon>
        <taxon>Fungi</taxon>
        <taxon>Dikarya</taxon>
        <taxon>Ascomycota</taxon>
        <taxon>Saccharomycotina</taxon>
        <taxon>Saccharomycetes</taxon>
        <taxon>Phaffomycetales</taxon>
        <taxon>Phaffomycetaceae</taxon>
        <taxon>Cyberlindnera</taxon>
    </lineage>
</organism>
<dbReference type="STRING" id="983966.A0A1E4RW49"/>
<comment type="subcellular location">
    <subcellularLocation>
        <location evidence="1">Membrane</location>
        <topology evidence="1">Multi-pass membrane protein</topology>
    </subcellularLocation>
</comment>
<dbReference type="PROSITE" id="PS00216">
    <property type="entry name" value="SUGAR_TRANSPORT_1"/>
    <property type="match status" value="1"/>
</dbReference>
<dbReference type="InterPro" id="IPR036259">
    <property type="entry name" value="MFS_trans_sf"/>
</dbReference>
<dbReference type="GO" id="GO:0015798">
    <property type="term" value="P:myo-inositol transport"/>
    <property type="evidence" value="ECO:0007669"/>
    <property type="project" value="UniProtKB-ARBA"/>
</dbReference>
<dbReference type="Pfam" id="PF00083">
    <property type="entry name" value="Sugar_tr"/>
    <property type="match status" value="1"/>
</dbReference>
<dbReference type="SUPFAM" id="SSF103473">
    <property type="entry name" value="MFS general substrate transporter"/>
    <property type="match status" value="1"/>
</dbReference>
<reference evidence="11 12" key="1">
    <citation type="journal article" date="2016" name="Proc. Natl. Acad. Sci. U.S.A.">
        <title>Comparative genomics of biotechnologically important yeasts.</title>
        <authorList>
            <person name="Riley R."/>
            <person name="Haridas S."/>
            <person name="Wolfe K.H."/>
            <person name="Lopes M.R."/>
            <person name="Hittinger C.T."/>
            <person name="Goeker M."/>
            <person name="Salamov A.A."/>
            <person name="Wisecaver J.H."/>
            <person name="Long T.M."/>
            <person name="Calvey C.H."/>
            <person name="Aerts A.L."/>
            <person name="Barry K.W."/>
            <person name="Choi C."/>
            <person name="Clum A."/>
            <person name="Coughlan A.Y."/>
            <person name="Deshpande S."/>
            <person name="Douglass A.P."/>
            <person name="Hanson S.J."/>
            <person name="Klenk H.-P."/>
            <person name="LaButti K.M."/>
            <person name="Lapidus A."/>
            <person name="Lindquist E.A."/>
            <person name="Lipzen A.M."/>
            <person name="Meier-Kolthoff J.P."/>
            <person name="Ohm R.A."/>
            <person name="Otillar R.P."/>
            <person name="Pangilinan J.L."/>
            <person name="Peng Y."/>
            <person name="Rokas A."/>
            <person name="Rosa C.A."/>
            <person name="Scheuner C."/>
            <person name="Sibirny A.A."/>
            <person name="Slot J.C."/>
            <person name="Stielow J.B."/>
            <person name="Sun H."/>
            <person name="Kurtzman C.P."/>
            <person name="Blackwell M."/>
            <person name="Grigoriev I.V."/>
            <person name="Jeffries T.W."/>
        </authorList>
    </citation>
    <scope>NUCLEOTIDE SEQUENCE [LARGE SCALE GENOMIC DNA]</scope>
    <source>
        <strain evidence="12">ATCC 18201 / CBS 1600 / BCRC 20928 / JCM 3617 / NBRC 0987 / NRRL Y-1542</strain>
    </source>
</reference>
<name>A0A1E4RW49_CYBJN</name>
<evidence type="ECO:0000256" key="1">
    <source>
        <dbReference type="ARBA" id="ARBA00004141"/>
    </source>
</evidence>
<feature type="domain" description="Major facilitator superfamily (MFS) profile" evidence="10">
    <location>
        <begin position="102"/>
        <end position="535"/>
    </location>
</feature>
<dbReference type="AlphaFoldDB" id="A0A1E4RW49"/>
<feature type="transmembrane region" description="Helical" evidence="9">
    <location>
        <begin position="258"/>
        <end position="280"/>
    </location>
</feature>
<evidence type="ECO:0000256" key="7">
    <source>
        <dbReference type="RuleBase" id="RU003346"/>
    </source>
</evidence>
<dbReference type="InterPro" id="IPR003663">
    <property type="entry name" value="Sugar/inositol_transpt"/>
</dbReference>
<proteinExistence type="inferred from homology"/>
<protein>
    <recommendedName>
        <fullName evidence="10">Major facilitator superfamily (MFS) profile domain-containing protein</fullName>
    </recommendedName>
</protein>
<dbReference type="EMBL" id="KV453940">
    <property type="protein sequence ID" value="ODV71460.1"/>
    <property type="molecule type" value="Genomic_DNA"/>
</dbReference>
<evidence type="ECO:0000256" key="5">
    <source>
        <dbReference type="ARBA" id="ARBA00022989"/>
    </source>
</evidence>
<keyword evidence="12" id="KW-1185">Reference proteome</keyword>